<evidence type="ECO:0000256" key="5">
    <source>
        <dbReference type="ARBA" id="ARBA00023277"/>
    </source>
</evidence>
<keyword evidence="5" id="KW-0119">Carbohydrate metabolism</keyword>
<dbReference type="PANTHER" id="PTHR31609:SF1">
    <property type="entry name" value="CARBOHYDRATE DEACETYLASE"/>
    <property type="match status" value="1"/>
</dbReference>
<sequence length="340" mass="40045">MYRVFCLLLCMIAYCTAQSLAEALGYKKDDRVIIINADDYGMCHAENMGTHKVFKAGIVSSATMMIPCPWIHESIRYIKRRKLQNIGVHVTLTSEWKYYRWRPISGDKKTLIDREGYMWRESKQVELNASLKEIEEEVRAQLDYALQRGVNLSHFDSHMGSFYGTETNRIELMAMALALSYEYGLPFRIPYFDMTDPFRKKGLAILDHLERGFKAPRGMPQRREYYFNLFKNLPPGVTEVYIHPALANEELKNITNAHQMRQDDVDIFTDPQLKKVIEENNVHVISFEKLKEWQRKQTKWRKGLKASDVFPEYLKILQEKAATSMIWKVMTRNQKIWQHK</sequence>
<dbReference type="GO" id="GO:0019213">
    <property type="term" value="F:deacetylase activity"/>
    <property type="evidence" value="ECO:0007669"/>
    <property type="project" value="TreeGrafter"/>
</dbReference>
<keyword evidence="8" id="KW-1185">Reference proteome</keyword>
<evidence type="ECO:0000256" key="1">
    <source>
        <dbReference type="ARBA" id="ARBA00001946"/>
    </source>
</evidence>
<evidence type="ECO:0000256" key="6">
    <source>
        <dbReference type="SAM" id="SignalP"/>
    </source>
</evidence>
<dbReference type="Pfam" id="PF04794">
    <property type="entry name" value="YdjC"/>
    <property type="match status" value="1"/>
</dbReference>
<proteinExistence type="predicted"/>
<dbReference type="CDD" id="cd10802">
    <property type="entry name" value="YdjC_TTHB029_like"/>
    <property type="match status" value="1"/>
</dbReference>
<dbReference type="OrthoDB" id="9774177at2"/>
<dbReference type="InterPro" id="IPR011330">
    <property type="entry name" value="Glyco_hydro/deAcase_b/a-brl"/>
</dbReference>
<dbReference type="EMBL" id="AP019860">
    <property type="protein sequence ID" value="BBM86975.1"/>
    <property type="molecule type" value="Genomic_DNA"/>
</dbReference>
<keyword evidence="4" id="KW-0460">Magnesium</keyword>
<organism evidence="7 8">
    <name type="scientific">Uabimicrobium amorphum</name>
    <dbReference type="NCBI Taxonomy" id="2596890"/>
    <lineage>
        <taxon>Bacteria</taxon>
        <taxon>Pseudomonadati</taxon>
        <taxon>Planctomycetota</taxon>
        <taxon>Candidatus Uabimicrobiia</taxon>
        <taxon>Candidatus Uabimicrobiales</taxon>
        <taxon>Candidatus Uabimicrobiaceae</taxon>
        <taxon>Candidatus Uabimicrobium</taxon>
    </lineage>
</organism>
<dbReference type="RefSeq" id="WP_151971009.1">
    <property type="nucleotide sequence ID" value="NZ_AP019860.1"/>
</dbReference>
<evidence type="ECO:0000313" key="7">
    <source>
        <dbReference type="EMBL" id="BBM86975.1"/>
    </source>
</evidence>
<dbReference type="InterPro" id="IPR006879">
    <property type="entry name" value="YdjC-like"/>
</dbReference>
<dbReference type="AlphaFoldDB" id="A0A5S9F5L4"/>
<dbReference type="GO" id="GO:0005975">
    <property type="term" value="P:carbohydrate metabolic process"/>
    <property type="evidence" value="ECO:0007669"/>
    <property type="project" value="InterPro"/>
</dbReference>
<evidence type="ECO:0000256" key="3">
    <source>
        <dbReference type="ARBA" id="ARBA00022801"/>
    </source>
</evidence>
<dbReference type="KEGG" id="uam:UABAM_05377"/>
<protein>
    <submittedName>
        <fullName evidence="7">Carbohydrate deacetylase</fullName>
    </submittedName>
</protein>
<feature type="chain" id="PRO_5025003067" evidence="6">
    <location>
        <begin position="22"/>
        <end position="340"/>
    </location>
</feature>
<dbReference type="GO" id="GO:0016787">
    <property type="term" value="F:hydrolase activity"/>
    <property type="evidence" value="ECO:0007669"/>
    <property type="project" value="UniProtKB-KW"/>
</dbReference>
<feature type="signal peptide" evidence="6">
    <location>
        <begin position="1"/>
        <end position="21"/>
    </location>
</feature>
<dbReference type="GO" id="GO:0046872">
    <property type="term" value="F:metal ion binding"/>
    <property type="evidence" value="ECO:0007669"/>
    <property type="project" value="UniProtKB-KW"/>
</dbReference>
<dbReference type="Gene3D" id="3.20.20.370">
    <property type="entry name" value="Glycoside hydrolase/deacetylase"/>
    <property type="match status" value="1"/>
</dbReference>
<name>A0A5S9F5L4_UABAM</name>
<gene>
    <name evidence="7" type="ORF">UABAM_05377</name>
</gene>
<evidence type="ECO:0000313" key="8">
    <source>
        <dbReference type="Proteomes" id="UP000326354"/>
    </source>
</evidence>
<evidence type="ECO:0000256" key="4">
    <source>
        <dbReference type="ARBA" id="ARBA00022842"/>
    </source>
</evidence>
<reference evidence="7 8" key="1">
    <citation type="submission" date="2019-08" db="EMBL/GenBank/DDBJ databases">
        <title>Complete genome sequence of Candidatus Uab amorphum.</title>
        <authorList>
            <person name="Shiratori T."/>
            <person name="Suzuki S."/>
            <person name="Kakizawa Y."/>
            <person name="Ishida K."/>
        </authorList>
    </citation>
    <scope>NUCLEOTIDE SEQUENCE [LARGE SCALE GENOMIC DNA]</scope>
    <source>
        <strain evidence="7 8">SRT547</strain>
    </source>
</reference>
<dbReference type="PANTHER" id="PTHR31609">
    <property type="entry name" value="YDJC DEACETYLASE FAMILY MEMBER"/>
    <property type="match status" value="1"/>
</dbReference>
<dbReference type="SUPFAM" id="SSF88713">
    <property type="entry name" value="Glycoside hydrolase/deacetylase"/>
    <property type="match status" value="1"/>
</dbReference>
<keyword evidence="3" id="KW-0378">Hydrolase</keyword>
<keyword evidence="6" id="KW-0732">Signal</keyword>
<comment type="cofactor">
    <cofactor evidence="1">
        <name>Mg(2+)</name>
        <dbReference type="ChEBI" id="CHEBI:18420"/>
    </cofactor>
</comment>
<accession>A0A5S9F5L4</accession>
<keyword evidence="2" id="KW-0479">Metal-binding</keyword>
<dbReference type="Proteomes" id="UP000326354">
    <property type="component" value="Chromosome"/>
</dbReference>
<evidence type="ECO:0000256" key="2">
    <source>
        <dbReference type="ARBA" id="ARBA00022723"/>
    </source>
</evidence>